<protein>
    <submittedName>
        <fullName evidence="6">LuxR family transcriptional regulator</fullName>
    </submittedName>
</protein>
<sequence length="843" mass="89423">MTASAPDTKSPQTELVWTRLAHARVRELTGDASRAPRALVVGTAGSGKSLVLQHLRSTLRSQGTHVALASSSPDLSTLPRDAVLFVDDAHLMTESQLLALQSRLEDDEAGVVLACRPWPRSEQLRLIARRLEQGRPPIVLGHLGAAELRSHLGREGTTVPDTCLSALLDLCGAVTWLVREALLAHGTGPCNDPEHRAVQAALTEIVAARLHTIEPAVAARVQNECLNVAGTADADANTDEQAMAGYAEGLLLRNGRPVPIVRTAVLATIPVDRLIALLSGGTSRPSNEVMELLTGVADPRIAAALVELGDTMLERDPVRAAELYRNAASSGADPTAIAVRLARAAWTRGDLDRACALIDSAEVPAGHPLHDEAVDIAGSVWAARGFMSISTDAYASGDISDPQVAAHAAIAALGSGAGDTLESALGVAAPLRTYPSTLSVSMRLLGRGLRAGVTPTAAGALDEMVRAAERYTESGAHGPIPELPAVLAALTAVNTGELDVAHGILTAAHRGGHGGSWAKPRLLLWTAWVALRRQHPDETLLRLENVRAIPGELSARDRLLRDAVVIGHTRRYGDPATLPTVWHRVRDDVMHVQPDLFSLFPLAEFVTTAALLGDAERFESAFAEALDLIGRLGHPPAWSAHLHWAGFQKGVLLGRPDELTRHARALVTAAQTSPVAAAMSRAGKVWTEALTGTVDVDAIEHAAAELAKVGLAWDGARLASHGAGRSEERRTVARLLSTARQLHPNRETPDAEHPQPARVSRGPSMLSPREMEVAALVISGKTYAEIGETIFISPRTAEHHIARIRRRLGATSRSDLIARLRAIVEDPDGSGPDGHGGSAWRTP</sequence>
<dbReference type="SMART" id="SM00421">
    <property type="entry name" value="HTH_LUXR"/>
    <property type="match status" value="1"/>
</dbReference>
<evidence type="ECO:0000259" key="5">
    <source>
        <dbReference type="PROSITE" id="PS50043"/>
    </source>
</evidence>
<dbReference type="PRINTS" id="PR00038">
    <property type="entry name" value="HTHLUXR"/>
</dbReference>
<evidence type="ECO:0000256" key="2">
    <source>
        <dbReference type="ARBA" id="ARBA00023125"/>
    </source>
</evidence>
<dbReference type="PANTHER" id="PTHR44688:SF16">
    <property type="entry name" value="DNA-BINDING TRANSCRIPTIONAL ACTIVATOR DEVR_DOSR"/>
    <property type="match status" value="1"/>
</dbReference>
<dbReference type="Proteomes" id="UP000326838">
    <property type="component" value="Unassembled WGS sequence"/>
</dbReference>
<keyword evidence="3" id="KW-0804">Transcription</keyword>
<keyword evidence="7" id="KW-1185">Reference proteome</keyword>
<evidence type="ECO:0000313" key="6">
    <source>
        <dbReference type="EMBL" id="KAA9135505.1"/>
    </source>
</evidence>
<organism evidence="6 7">
    <name type="scientific">Microbacterium caowuchunii</name>
    <dbReference type="NCBI Taxonomy" id="2614638"/>
    <lineage>
        <taxon>Bacteria</taxon>
        <taxon>Bacillati</taxon>
        <taxon>Actinomycetota</taxon>
        <taxon>Actinomycetes</taxon>
        <taxon>Micrococcales</taxon>
        <taxon>Microbacteriaceae</taxon>
        <taxon>Microbacterium</taxon>
    </lineage>
</organism>
<evidence type="ECO:0000256" key="4">
    <source>
        <dbReference type="SAM" id="MobiDB-lite"/>
    </source>
</evidence>
<dbReference type="EMBL" id="VYUY01000005">
    <property type="protein sequence ID" value="KAA9135505.1"/>
    <property type="molecule type" value="Genomic_DNA"/>
</dbReference>
<dbReference type="InterPro" id="IPR027417">
    <property type="entry name" value="P-loop_NTPase"/>
</dbReference>
<dbReference type="GO" id="GO:0006355">
    <property type="term" value="P:regulation of DNA-templated transcription"/>
    <property type="evidence" value="ECO:0007669"/>
    <property type="project" value="InterPro"/>
</dbReference>
<dbReference type="InterPro" id="IPR000792">
    <property type="entry name" value="Tscrpt_reg_LuxR_C"/>
</dbReference>
<dbReference type="PANTHER" id="PTHR44688">
    <property type="entry name" value="DNA-BINDING TRANSCRIPTIONAL ACTIVATOR DEVR_DOSR"/>
    <property type="match status" value="1"/>
</dbReference>
<dbReference type="PROSITE" id="PS50043">
    <property type="entry name" value="HTH_LUXR_2"/>
    <property type="match status" value="1"/>
</dbReference>
<feature type="region of interest" description="Disordered" evidence="4">
    <location>
        <begin position="739"/>
        <end position="766"/>
    </location>
</feature>
<name>A0A5N0TK05_9MICO</name>
<evidence type="ECO:0000256" key="1">
    <source>
        <dbReference type="ARBA" id="ARBA00023015"/>
    </source>
</evidence>
<proteinExistence type="predicted"/>
<dbReference type="Pfam" id="PF00196">
    <property type="entry name" value="GerE"/>
    <property type="match status" value="1"/>
</dbReference>
<comment type="caution">
    <text evidence="6">The sequence shown here is derived from an EMBL/GenBank/DDBJ whole genome shotgun (WGS) entry which is preliminary data.</text>
</comment>
<keyword evidence="1" id="KW-0805">Transcription regulation</keyword>
<dbReference type="RefSeq" id="WP_150892044.1">
    <property type="nucleotide sequence ID" value="NZ_VYUY01000005.1"/>
</dbReference>
<keyword evidence="2" id="KW-0238">DNA-binding</keyword>
<accession>A0A5N0TK05</accession>
<gene>
    <name evidence="6" type="ORF">F6B40_03035</name>
</gene>
<dbReference type="InterPro" id="IPR036388">
    <property type="entry name" value="WH-like_DNA-bd_sf"/>
</dbReference>
<reference evidence="7" key="1">
    <citation type="submission" date="2019-09" db="EMBL/GenBank/DDBJ databases">
        <title>Mumia zhuanghuii sp. nov. isolated from the intestinal contents of plateau pika (Ochotona curzoniae) in the Qinghai-Tibet plateau of China.</title>
        <authorList>
            <person name="Tian Z."/>
        </authorList>
    </citation>
    <scope>NUCLEOTIDE SEQUENCE [LARGE SCALE GENOMIC DNA]</scope>
    <source>
        <strain evidence="7">L-033</strain>
    </source>
</reference>
<dbReference type="GO" id="GO:0003677">
    <property type="term" value="F:DNA binding"/>
    <property type="evidence" value="ECO:0007669"/>
    <property type="project" value="UniProtKB-KW"/>
</dbReference>
<evidence type="ECO:0000256" key="3">
    <source>
        <dbReference type="ARBA" id="ARBA00023163"/>
    </source>
</evidence>
<dbReference type="SUPFAM" id="SSF46894">
    <property type="entry name" value="C-terminal effector domain of the bipartite response regulators"/>
    <property type="match status" value="1"/>
</dbReference>
<dbReference type="CDD" id="cd06170">
    <property type="entry name" value="LuxR_C_like"/>
    <property type="match status" value="1"/>
</dbReference>
<dbReference type="InterPro" id="IPR016032">
    <property type="entry name" value="Sig_transdc_resp-reg_C-effctor"/>
</dbReference>
<dbReference type="Gene3D" id="1.10.10.10">
    <property type="entry name" value="Winged helix-like DNA-binding domain superfamily/Winged helix DNA-binding domain"/>
    <property type="match status" value="1"/>
</dbReference>
<feature type="compositionally biased region" description="Basic and acidic residues" evidence="4">
    <location>
        <begin position="744"/>
        <end position="755"/>
    </location>
</feature>
<dbReference type="AlphaFoldDB" id="A0A5N0TK05"/>
<feature type="domain" description="HTH luxR-type" evidence="5">
    <location>
        <begin position="759"/>
        <end position="824"/>
    </location>
</feature>
<evidence type="ECO:0000313" key="7">
    <source>
        <dbReference type="Proteomes" id="UP000326838"/>
    </source>
</evidence>
<dbReference type="SUPFAM" id="SSF52540">
    <property type="entry name" value="P-loop containing nucleoside triphosphate hydrolases"/>
    <property type="match status" value="1"/>
</dbReference>